<organism evidence="2">
    <name type="scientific">Anguilla anguilla</name>
    <name type="common">European freshwater eel</name>
    <name type="synonym">Muraena anguilla</name>
    <dbReference type="NCBI Taxonomy" id="7936"/>
    <lineage>
        <taxon>Eukaryota</taxon>
        <taxon>Metazoa</taxon>
        <taxon>Chordata</taxon>
        <taxon>Craniata</taxon>
        <taxon>Vertebrata</taxon>
        <taxon>Euteleostomi</taxon>
        <taxon>Actinopterygii</taxon>
        <taxon>Neopterygii</taxon>
        <taxon>Teleostei</taxon>
        <taxon>Anguilliformes</taxon>
        <taxon>Anguillidae</taxon>
        <taxon>Anguilla</taxon>
    </lineage>
</organism>
<reference evidence="2" key="1">
    <citation type="submission" date="2014-11" db="EMBL/GenBank/DDBJ databases">
        <authorList>
            <person name="Amaro Gonzalez C."/>
        </authorList>
    </citation>
    <scope>NUCLEOTIDE SEQUENCE</scope>
</reference>
<feature type="region of interest" description="Disordered" evidence="1">
    <location>
        <begin position="25"/>
        <end position="52"/>
    </location>
</feature>
<evidence type="ECO:0000313" key="2">
    <source>
        <dbReference type="EMBL" id="JAH29261.1"/>
    </source>
</evidence>
<protein>
    <submittedName>
        <fullName evidence="2">Uncharacterized protein</fullName>
    </submittedName>
</protein>
<dbReference type="EMBL" id="GBXM01079316">
    <property type="protein sequence ID" value="JAH29261.1"/>
    <property type="molecule type" value="Transcribed_RNA"/>
</dbReference>
<sequence length="52" mass="5748">MRQPTERSQAPADIVPSQKTLCQQNKEANSGLQTTEPHHQWIYSGESAALSP</sequence>
<name>A0A0E9RJE9_ANGAN</name>
<feature type="compositionally biased region" description="Polar residues" evidence="1">
    <location>
        <begin position="25"/>
        <end position="35"/>
    </location>
</feature>
<reference evidence="2" key="2">
    <citation type="journal article" date="2015" name="Fish Shellfish Immunol.">
        <title>Early steps in the European eel (Anguilla anguilla)-Vibrio vulnificus interaction in the gills: Role of the RtxA13 toxin.</title>
        <authorList>
            <person name="Callol A."/>
            <person name="Pajuelo D."/>
            <person name="Ebbesson L."/>
            <person name="Teles M."/>
            <person name="MacKenzie S."/>
            <person name="Amaro C."/>
        </authorList>
    </citation>
    <scope>NUCLEOTIDE SEQUENCE</scope>
</reference>
<evidence type="ECO:0000256" key="1">
    <source>
        <dbReference type="SAM" id="MobiDB-lite"/>
    </source>
</evidence>
<accession>A0A0E9RJE9</accession>
<dbReference type="AlphaFoldDB" id="A0A0E9RJE9"/>
<proteinExistence type="predicted"/>